<dbReference type="EMBL" id="JANPWB010000008">
    <property type="protein sequence ID" value="KAJ1163005.1"/>
    <property type="molecule type" value="Genomic_DNA"/>
</dbReference>
<protein>
    <submittedName>
        <fullName evidence="1">Uncharacterized protein</fullName>
    </submittedName>
</protein>
<sequence>MGHSGNVLALPSAETRCWKLVDWTDGRRRGSLICRAFVNWPADRQAAAGWCVVMPEQRTVCSPEQGGGGPELSVASPPVHAEIQLRAWPAHENLRRACRWSGRAWREELRYWALMRDELMRALCSGLLHWLSGKPPRLGGAGEHTNWRTGSCGLVDWRPRPR</sequence>
<evidence type="ECO:0000313" key="1">
    <source>
        <dbReference type="EMBL" id="KAJ1163005.1"/>
    </source>
</evidence>
<accession>A0AAV7SFD7</accession>
<dbReference type="Proteomes" id="UP001066276">
    <property type="component" value="Chromosome 4_2"/>
</dbReference>
<organism evidence="1 2">
    <name type="scientific">Pleurodeles waltl</name>
    <name type="common">Iberian ribbed newt</name>
    <dbReference type="NCBI Taxonomy" id="8319"/>
    <lineage>
        <taxon>Eukaryota</taxon>
        <taxon>Metazoa</taxon>
        <taxon>Chordata</taxon>
        <taxon>Craniata</taxon>
        <taxon>Vertebrata</taxon>
        <taxon>Euteleostomi</taxon>
        <taxon>Amphibia</taxon>
        <taxon>Batrachia</taxon>
        <taxon>Caudata</taxon>
        <taxon>Salamandroidea</taxon>
        <taxon>Salamandridae</taxon>
        <taxon>Pleurodelinae</taxon>
        <taxon>Pleurodeles</taxon>
    </lineage>
</organism>
<name>A0AAV7SFD7_PLEWA</name>
<dbReference type="AlphaFoldDB" id="A0AAV7SFD7"/>
<keyword evidence="2" id="KW-1185">Reference proteome</keyword>
<comment type="caution">
    <text evidence="1">The sequence shown here is derived from an EMBL/GenBank/DDBJ whole genome shotgun (WGS) entry which is preliminary data.</text>
</comment>
<gene>
    <name evidence="1" type="ORF">NDU88_003468</name>
</gene>
<evidence type="ECO:0000313" key="2">
    <source>
        <dbReference type="Proteomes" id="UP001066276"/>
    </source>
</evidence>
<reference evidence="1" key="1">
    <citation type="journal article" date="2022" name="bioRxiv">
        <title>Sequencing and chromosome-scale assembly of the giantPleurodeles waltlgenome.</title>
        <authorList>
            <person name="Brown T."/>
            <person name="Elewa A."/>
            <person name="Iarovenko S."/>
            <person name="Subramanian E."/>
            <person name="Araus A.J."/>
            <person name="Petzold A."/>
            <person name="Susuki M."/>
            <person name="Suzuki K.-i.T."/>
            <person name="Hayashi T."/>
            <person name="Toyoda A."/>
            <person name="Oliveira C."/>
            <person name="Osipova E."/>
            <person name="Leigh N.D."/>
            <person name="Simon A."/>
            <person name="Yun M.H."/>
        </authorList>
    </citation>
    <scope>NUCLEOTIDE SEQUENCE</scope>
    <source>
        <strain evidence="1">20211129_DDA</strain>
        <tissue evidence="1">Liver</tissue>
    </source>
</reference>
<proteinExistence type="predicted"/>